<sequence length="79" mass="8729">MQIVIIEDTPEKTIKAVMFDSFEAGIFFKNAVAKEIGFDLDASNTGAAFIGDLPINFEKFEALAVGIRFVEIKEAKNEN</sequence>
<dbReference type="AlphaFoldDB" id="A0A150HM52"/>
<dbReference type="EMBL" id="JRUE01000201">
    <property type="protein sequence ID" value="KXZ66787.1"/>
    <property type="molecule type" value="Genomic_DNA"/>
</dbReference>
<gene>
    <name evidence="1" type="ORF">AVENLUH5627_02481</name>
</gene>
<dbReference type="Proteomes" id="UP000075680">
    <property type="component" value="Unassembled WGS sequence"/>
</dbReference>
<evidence type="ECO:0000313" key="1">
    <source>
        <dbReference type="EMBL" id="KXZ66787.1"/>
    </source>
</evidence>
<dbReference type="RefSeq" id="WP_061519230.1">
    <property type="nucleotide sequence ID" value="NZ_JRUE01000201.1"/>
</dbReference>
<reference evidence="1 2" key="1">
    <citation type="journal article" date="2016" name="Sci. Rep.">
        <title>Genomic and phenotypic characterization of the species Acinetobacter venetianus.</title>
        <authorList>
            <person name="Fondi M."/>
            <person name="Maida I."/>
            <person name="Perrin E."/>
            <person name="Orlandini V."/>
            <person name="La Torre L."/>
            <person name="Bosi E."/>
            <person name="Negroni A."/>
            <person name="Zanaroli G."/>
            <person name="Fava F."/>
            <person name="Decorosi F."/>
            <person name="Giovannetti L."/>
            <person name="Viti C."/>
            <person name="Vaneechoutte M."/>
            <person name="Dijkshoorn L."/>
            <person name="Fani R."/>
        </authorList>
    </citation>
    <scope>NUCLEOTIDE SEQUENCE [LARGE SCALE GENOMIC DNA]</scope>
    <source>
        <strain evidence="1 2">LUH5627</strain>
    </source>
</reference>
<accession>A0A150HM52</accession>
<proteinExistence type="predicted"/>
<name>A0A150HM52_9GAMM</name>
<evidence type="ECO:0000313" key="2">
    <source>
        <dbReference type="Proteomes" id="UP000075680"/>
    </source>
</evidence>
<dbReference type="PATRIC" id="fig|52133.18.peg.2548"/>
<protein>
    <submittedName>
        <fullName evidence="1">Uncharacterized protein</fullName>
    </submittedName>
</protein>
<comment type="caution">
    <text evidence="1">The sequence shown here is derived from an EMBL/GenBank/DDBJ whole genome shotgun (WGS) entry which is preliminary data.</text>
</comment>
<organism evidence="1 2">
    <name type="scientific">Acinetobacter venetianus</name>
    <dbReference type="NCBI Taxonomy" id="52133"/>
    <lineage>
        <taxon>Bacteria</taxon>
        <taxon>Pseudomonadati</taxon>
        <taxon>Pseudomonadota</taxon>
        <taxon>Gammaproteobacteria</taxon>
        <taxon>Moraxellales</taxon>
        <taxon>Moraxellaceae</taxon>
        <taxon>Acinetobacter</taxon>
    </lineage>
</organism>